<proteinExistence type="predicted"/>
<dbReference type="SUPFAM" id="SSF144091">
    <property type="entry name" value="Rhomboid-like"/>
    <property type="match status" value="1"/>
</dbReference>
<protein>
    <recommendedName>
        <fullName evidence="8">VanZ-like domain-containing protein</fullName>
    </recommendedName>
</protein>
<evidence type="ECO:0000256" key="1">
    <source>
        <dbReference type="ARBA" id="ARBA00004141"/>
    </source>
</evidence>
<evidence type="ECO:0000256" key="5">
    <source>
        <dbReference type="SAM" id="Phobius"/>
    </source>
</evidence>
<keyword evidence="3 5" id="KW-1133">Transmembrane helix</keyword>
<keyword evidence="4 5" id="KW-0472">Membrane</keyword>
<dbReference type="RefSeq" id="WP_226934545.1">
    <property type="nucleotide sequence ID" value="NZ_JACDXX010000004.1"/>
</dbReference>
<comment type="caution">
    <text evidence="6">The sequence shown here is derived from an EMBL/GenBank/DDBJ whole genome shotgun (WGS) entry which is preliminary data.</text>
</comment>
<keyword evidence="7" id="KW-1185">Reference proteome</keyword>
<sequence>MLSRNALALILTLVIALATALATLSPPAAMIQVGGSDKLYHFLAFAALALPVAALIPRRIPVTALMLSAYGWLIEVVQPYFDRSRDIGDQIANMSGILGGSLLGLGLWLLFLRPRHGGDCKDEAGSAPRKGLGQSS</sequence>
<accession>A0ABS8CJQ9</accession>
<feature type="transmembrane region" description="Helical" evidence="5">
    <location>
        <begin position="63"/>
        <end position="81"/>
    </location>
</feature>
<dbReference type="Proteomes" id="UP001198571">
    <property type="component" value="Unassembled WGS sequence"/>
</dbReference>
<evidence type="ECO:0000256" key="4">
    <source>
        <dbReference type="ARBA" id="ARBA00023136"/>
    </source>
</evidence>
<evidence type="ECO:0000313" key="6">
    <source>
        <dbReference type="EMBL" id="MCB5409643.1"/>
    </source>
</evidence>
<dbReference type="EMBL" id="JACDXX010000004">
    <property type="protein sequence ID" value="MCB5409643.1"/>
    <property type="molecule type" value="Genomic_DNA"/>
</dbReference>
<feature type="transmembrane region" description="Helical" evidence="5">
    <location>
        <begin position="93"/>
        <end position="112"/>
    </location>
</feature>
<feature type="transmembrane region" description="Helical" evidence="5">
    <location>
        <begin position="38"/>
        <end position="56"/>
    </location>
</feature>
<evidence type="ECO:0000256" key="3">
    <source>
        <dbReference type="ARBA" id="ARBA00022989"/>
    </source>
</evidence>
<dbReference type="InterPro" id="IPR035952">
    <property type="entry name" value="Rhomboid-like_sf"/>
</dbReference>
<keyword evidence="2 5" id="KW-0812">Transmembrane</keyword>
<evidence type="ECO:0000313" key="7">
    <source>
        <dbReference type="Proteomes" id="UP001198571"/>
    </source>
</evidence>
<name>A0ABS8CJQ9_9RHOB</name>
<reference evidence="6 7" key="1">
    <citation type="submission" date="2020-07" db="EMBL/GenBank/DDBJ databases">
        <title>Pseudogemmobacter sp. nov., isolated from poultry manure in Taiwan.</title>
        <authorList>
            <person name="Lin S.-Y."/>
            <person name="Tang Y.-S."/>
            <person name="Young C.-C."/>
        </authorList>
    </citation>
    <scope>NUCLEOTIDE SEQUENCE [LARGE SCALE GENOMIC DNA]</scope>
    <source>
        <strain evidence="6 7">CC-YST710</strain>
    </source>
</reference>
<organism evidence="6 7">
    <name type="scientific">Pseudogemmobacter faecipullorum</name>
    <dbReference type="NCBI Taxonomy" id="2755041"/>
    <lineage>
        <taxon>Bacteria</taxon>
        <taxon>Pseudomonadati</taxon>
        <taxon>Pseudomonadota</taxon>
        <taxon>Alphaproteobacteria</taxon>
        <taxon>Rhodobacterales</taxon>
        <taxon>Paracoccaceae</taxon>
        <taxon>Pseudogemmobacter</taxon>
    </lineage>
</organism>
<gene>
    <name evidence="6" type="ORF">H0485_06460</name>
</gene>
<comment type="subcellular location">
    <subcellularLocation>
        <location evidence="1">Membrane</location>
        <topology evidence="1">Multi-pass membrane protein</topology>
    </subcellularLocation>
</comment>
<evidence type="ECO:0000256" key="2">
    <source>
        <dbReference type="ARBA" id="ARBA00022692"/>
    </source>
</evidence>
<evidence type="ECO:0008006" key="8">
    <source>
        <dbReference type="Google" id="ProtNLM"/>
    </source>
</evidence>